<dbReference type="Proteomes" id="UP001139263">
    <property type="component" value="Unassembled WGS sequence"/>
</dbReference>
<keyword evidence="1" id="KW-0812">Transmembrane</keyword>
<feature type="transmembrane region" description="Helical" evidence="1">
    <location>
        <begin position="140"/>
        <end position="160"/>
    </location>
</feature>
<gene>
    <name evidence="2" type="ORF">MM817_02515</name>
</gene>
<protein>
    <submittedName>
        <fullName evidence="2">Uncharacterized protein</fullName>
    </submittedName>
</protein>
<sequence>MHMSGSAGMSNIGIHSGGGLGIVSYLIVLLCLLLVAHMHVLLRKHGSLLAQLRREHSTLVHSIPMTFSMVSTLALFMVIGCVLKGNLGTAYVLGCAGGIALSVAISLPFQDGIAVIDGMVSGAMGGLMGVMLGSMVPPTALYLSAGMMTILYAAAWLVVLRRIRLRQSN</sequence>
<keyword evidence="1" id="KW-0472">Membrane</keyword>
<organism evidence="2 3">
    <name type="scientific">Sulfoacidibacillus ferrooxidans</name>
    <dbReference type="NCBI Taxonomy" id="2005001"/>
    <lineage>
        <taxon>Bacteria</taxon>
        <taxon>Bacillati</taxon>
        <taxon>Bacillota</taxon>
        <taxon>Bacilli</taxon>
        <taxon>Bacillales</taxon>
        <taxon>Alicyclobacillaceae</taxon>
        <taxon>Sulfoacidibacillus</taxon>
    </lineage>
</organism>
<keyword evidence="1" id="KW-1133">Transmembrane helix</keyword>
<dbReference type="RefSeq" id="WP_241715681.1">
    <property type="nucleotide sequence ID" value="NZ_JALBUF010000010.1"/>
</dbReference>
<proteinExistence type="predicted"/>
<feature type="transmembrane region" description="Helical" evidence="1">
    <location>
        <begin position="89"/>
        <end position="107"/>
    </location>
</feature>
<feature type="transmembrane region" description="Helical" evidence="1">
    <location>
        <begin position="20"/>
        <end position="42"/>
    </location>
</feature>
<dbReference type="AlphaFoldDB" id="A0A9X1VBH3"/>
<evidence type="ECO:0000256" key="1">
    <source>
        <dbReference type="SAM" id="Phobius"/>
    </source>
</evidence>
<evidence type="ECO:0000313" key="3">
    <source>
        <dbReference type="Proteomes" id="UP001139263"/>
    </source>
</evidence>
<feature type="transmembrane region" description="Helical" evidence="1">
    <location>
        <begin position="63"/>
        <end position="83"/>
    </location>
</feature>
<keyword evidence="3" id="KW-1185">Reference proteome</keyword>
<comment type="caution">
    <text evidence="2">The sequence shown here is derived from an EMBL/GenBank/DDBJ whole genome shotgun (WGS) entry which is preliminary data.</text>
</comment>
<name>A0A9X1VBH3_9BACL</name>
<dbReference type="EMBL" id="JALBUF010000010">
    <property type="protein sequence ID" value="MCI0184220.1"/>
    <property type="molecule type" value="Genomic_DNA"/>
</dbReference>
<accession>A0A9X1VBH3</accession>
<reference evidence="2" key="1">
    <citation type="submission" date="2022-03" db="EMBL/GenBank/DDBJ databases">
        <title>Draft Genome Sequence of Firmicute Strain S0AB, a Heterotrophic Iron/Sulfur-Oxidizing Extreme Acidophile.</title>
        <authorList>
            <person name="Vergara E."/>
            <person name="Pakostova E."/>
            <person name="Johnson D.B."/>
            <person name="Holmes D.S."/>
        </authorList>
    </citation>
    <scope>NUCLEOTIDE SEQUENCE</scope>
    <source>
        <strain evidence="2">S0AB</strain>
    </source>
</reference>
<evidence type="ECO:0000313" key="2">
    <source>
        <dbReference type="EMBL" id="MCI0184220.1"/>
    </source>
</evidence>